<accession>A0ABM9D2L6</accession>
<reference evidence="7" key="1">
    <citation type="submission" date="2022-03" db="EMBL/GenBank/DDBJ databases">
        <authorList>
            <person name="Hettiarachchi G."/>
        </authorList>
    </citation>
    <scope>NUCLEOTIDE SEQUENCE</scope>
    <source>
        <strain evidence="7">LMG 32447</strain>
    </source>
</reference>
<dbReference type="SMART" id="SM00382">
    <property type="entry name" value="AAA"/>
    <property type="match status" value="2"/>
</dbReference>
<dbReference type="SMART" id="SM01086">
    <property type="entry name" value="ClpB_D2-small"/>
    <property type="match status" value="1"/>
</dbReference>
<keyword evidence="3" id="KW-0143">Chaperone</keyword>
<dbReference type="Gene3D" id="1.10.8.60">
    <property type="match status" value="2"/>
</dbReference>
<evidence type="ECO:0000313" key="8">
    <source>
        <dbReference type="Proteomes" id="UP000838102"/>
    </source>
</evidence>
<keyword evidence="8" id="KW-1185">Reference proteome</keyword>
<dbReference type="InterPro" id="IPR050130">
    <property type="entry name" value="ClpA_ClpB"/>
</dbReference>
<dbReference type="InterPro" id="IPR019489">
    <property type="entry name" value="Clp_ATPase_C"/>
</dbReference>
<evidence type="ECO:0000259" key="6">
    <source>
        <dbReference type="PROSITE" id="PS50151"/>
    </source>
</evidence>
<feature type="coiled-coil region" evidence="4">
    <location>
        <begin position="338"/>
        <end position="384"/>
    </location>
</feature>
<dbReference type="PANTHER" id="PTHR11638:SF188">
    <property type="entry name" value="ATP-DEPENDENT CLP PROTEASE ATP-BINDING SUBUNIT CLPL"/>
    <property type="match status" value="1"/>
</dbReference>
<dbReference type="CDD" id="cd19499">
    <property type="entry name" value="RecA-like_ClpB_Hsp104-like"/>
    <property type="match status" value="1"/>
</dbReference>
<keyword evidence="2 7" id="KW-0067">ATP-binding</keyword>
<dbReference type="CDD" id="cd00009">
    <property type="entry name" value="AAA"/>
    <property type="match status" value="1"/>
</dbReference>
<dbReference type="Pfam" id="PF10431">
    <property type="entry name" value="ClpB_D2-small"/>
    <property type="match status" value="1"/>
</dbReference>
<dbReference type="InterPro" id="IPR003959">
    <property type="entry name" value="ATPase_AAA_core"/>
</dbReference>
<evidence type="ECO:0000256" key="4">
    <source>
        <dbReference type="SAM" id="Coils"/>
    </source>
</evidence>
<dbReference type="InterPro" id="IPR001943">
    <property type="entry name" value="UVR_dom"/>
</dbReference>
<evidence type="ECO:0000256" key="1">
    <source>
        <dbReference type="ARBA" id="ARBA00022741"/>
    </source>
</evidence>
<organism evidence="7 8">
    <name type="scientific">Convivina praedatoris</name>
    <dbReference type="NCBI Taxonomy" id="2880963"/>
    <lineage>
        <taxon>Bacteria</taxon>
        <taxon>Bacillati</taxon>
        <taxon>Bacillota</taxon>
        <taxon>Bacilli</taxon>
        <taxon>Lactobacillales</taxon>
        <taxon>Lactobacillaceae</taxon>
        <taxon>Convivina</taxon>
    </lineage>
</organism>
<name>A0ABM9D2L6_9LACO</name>
<sequence>MANNNGMYDPFGSDMNSIFNSMMGGMNGMNSENRRYLINGREVTPEEFAQYRQTGKLPQDAAAGANVAGNGRPAAQQPGQVKDGGMLAKLGRNLTKEARDGLLDPVIGRNREIQETAEILSRRTKNNPVLVGDAGVGKTAVVEGLAQAIVNGDVPAPIKGKEIYSIDISSIEAGTQFRGAFEENVQKLVEEVKAAGNVVLFFDEIHQILGAGSTGGEDGGKGLADILKPALSRGELSLIGATTQDEYRNTILKNAALARRFNEVTVNAPSPADTLKILQGIAPLYEKHHNVSLPESVLKAAVDYSVQYIPQRSLPDKAIDLIDMTAAHLSAKNPVTSKVSLENRLSELESQRDHAVNGEDYEKALQVKNEIADVQKKIAEAEKNQKVTATPNDVAEAVERLTGIPVAQMGASDIERLKKIDERLAGKVIGQDEAVQMVARAIRRNRAGFDEGNRPIGSFLFVGPTGVGKTELAKQLALDMFGSKENIIRLDMSEYSDLTAVSKLIGATAGYVGYEDNSNTLTEKVRRNPYSIVLLDEIEKANPQVLTLLLQVMDDGRLTDGQGNVVNFKNTVIIATSNAGFGNGNEESDKKLMDRLAPYFRPEFLNRFNGVVEFSALTKEDLRQIVDLMLNDVNKTLAKKDLTLAVSDDVKNHLIEEGYDEALGARPLRRVIEQQIRDQVTDFYLDNPGEKQLAANLVDGKVVISAVITDDK</sequence>
<dbReference type="Pfam" id="PF00004">
    <property type="entry name" value="AAA"/>
    <property type="match status" value="1"/>
</dbReference>
<proteinExistence type="predicted"/>
<dbReference type="Pfam" id="PF07724">
    <property type="entry name" value="AAA_2"/>
    <property type="match status" value="1"/>
</dbReference>
<evidence type="ECO:0000256" key="5">
    <source>
        <dbReference type="SAM" id="MobiDB-lite"/>
    </source>
</evidence>
<dbReference type="GO" id="GO:0005524">
    <property type="term" value="F:ATP binding"/>
    <property type="evidence" value="ECO:0007669"/>
    <property type="project" value="UniProtKB-KW"/>
</dbReference>
<dbReference type="RefSeq" id="WP_248706568.1">
    <property type="nucleotide sequence ID" value="NZ_CAKOET010000007.1"/>
</dbReference>
<dbReference type="Gene3D" id="3.40.50.300">
    <property type="entry name" value="P-loop containing nucleotide triphosphate hydrolases"/>
    <property type="match status" value="2"/>
</dbReference>
<gene>
    <name evidence="7" type="primary">clpC_1</name>
    <name evidence="7" type="ORF">LMG032447_01200</name>
</gene>
<dbReference type="PRINTS" id="PR00300">
    <property type="entry name" value="CLPPROTEASEA"/>
</dbReference>
<dbReference type="Pfam" id="PF17871">
    <property type="entry name" value="AAA_lid_9"/>
    <property type="match status" value="1"/>
</dbReference>
<keyword evidence="4" id="KW-0175">Coiled coil</keyword>
<feature type="compositionally biased region" description="Low complexity" evidence="5">
    <location>
        <begin position="63"/>
        <end position="75"/>
    </location>
</feature>
<keyword evidence="7" id="KW-0645">Protease</keyword>
<dbReference type="SUPFAM" id="SSF52540">
    <property type="entry name" value="P-loop containing nucleoside triphosphate hydrolases"/>
    <property type="match status" value="2"/>
</dbReference>
<dbReference type="InterPro" id="IPR001270">
    <property type="entry name" value="ClpA/B"/>
</dbReference>
<keyword evidence="7" id="KW-0378">Hydrolase</keyword>
<dbReference type="EMBL" id="CAKOEU010000006">
    <property type="protein sequence ID" value="CAH1856014.1"/>
    <property type="molecule type" value="Genomic_DNA"/>
</dbReference>
<evidence type="ECO:0000256" key="2">
    <source>
        <dbReference type="ARBA" id="ARBA00022840"/>
    </source>
</evidence>
<keyword evidence="1" id="KW-0547">Nucleotide-binding</keyword>
<dbReference type="InterPro" id="IPR003593">
    <property type="entry name" value="AAA+_ATPase"/>
</dbReference>
<dbReference type="GO" id="GO:0006508">
    <property type="term" value="P:proteolysis"/>
    <property type="evidence" value="ECO:0007669"/>
    <property type="project" value="UniProtKB-KW"/>
</dbReference>
<protein>
    <submittedName>
        <fullName evidence="7">ATP-dependent Clp protease ATP-binding subunit</fullName>
    </submittedName>
</protein>
<dbReference type="Proteomes" id="UP000838102">
    <property type="component" value="Unassembled WGS sequence"/>
</dbReference>
<dbReference type="InterPro" id="IPR041546">
    <property type="entry name" value="ClpA/ClpB_AAA_lid"/>
</dbReference>
<dbReference type="GO" id="GO:0008233">
    <property type="term" value="F:peptidase activity"/>
    <property type="evidence" value="ECO:0007669"/>
    <property type="project" value="UniProtKB-KW"/>
</dbReference>
<dbReference type="PANTHER" id="PTHR11638">
    <property type="entry name" value="ATP-DEPENDENT CLP PROTEASE"/>
    <property type="match status" value="1"/>
</dbReference>
<feature type="region of interest" description="Disordered" evidence="5">
    <location>
        <begin position="63"/>
        <end position="84"/>
    </location>
</feature>
<feature type="domain" description="UVR" evidence="6">
    <location>
        <begin position="342"/>
        <end position="377"/>
    </location>
</feature>
<dbReference type="InterPro" id="IPR027417">
    <property type="entry name" value="P-loop_NTPase"/>
</dbReference>
<dbReference type="PROSITE" id="PS50151">
    <property type="entry name" value="UVR"/>
    <property type="match status" value="1"/>
</dbReference>
<comment type="caution">
    <text evidence="7">The sequence shown here is derived from an EMBL/GenBank/DDBJ whole genome shotgun (WGS) entry which is preliminary data.</text>
</comment>
<evidence type="ECO:0000313" key="7">
    <source>
        <dbReference type="EMBL" id="CAH1856014.1"/>
    </source>
</evidence>
<evidence type="ECO:0000256" key="3">
    <source>
        <dbReference type="ARBA" id="ARBA00023186"/>
    </source>
</evidence>
<dbReference type="Gene3D" id="4.10.860.10">
    <property type="entry name" value="UVR domain"/>
    <property type="match status" value="1"/>
</dbReference>